<gene>
    <name evidence="2" type="primary">yfkAB</name>
    <name evidence="2" type="ORF">BUZ14_16965</name>
</gene>
<dbReference type="OrthoDB" id="2395634at2"/>
<dbReference type="Pfam" id="PF08756">
    <property type="entry name" value="YfkB"/>
    <property type="match status" value="1"/>
</dbReference>
<evidence type="ECO:0000313" key="3">
    <source>
        <dbReference type="Proteomes" id="UP000265541"/>
    </source>
</evidence>
<organism evidence="2 3">
    <name type="scientific">Staphylococcus gallinarum</name>
    <dbReference type="NCBI Taxonomy" id="1293"/>
    <lineage>
        <taxon>Bacteria</taxon>
        <taxon>Bacillati</taxon>
        <taxon>Bacillota</taxon>
        <taxon>Bacilli</taxon>
        <taxon>Bacillales</taxon>
        <taxon>Staphylococcaceae</taxon>
        <taxon>Staphylococcus</taxon>
    </lineage>
</organism>
<dbReference type="Proteomes" id="UP000265541">
    <property type="component" value="Unassembled WGS sequence"/>
</dbReference>
<dbReference type="InterPro" id="IPR014866">
    <property type="entry name" value="YfkB"/>
</dbReference>
<protein>
    <submittedName>
        <fullName evidence="2">Radical SAM/CxCxxxxC motif protein YfkAB</fullName>
    </submittedName>
</protein>
<sequence>VMHISHNWGTIDEFTDVGFGAMDKQPPLKAKLRLYEQMLSNSSTLSQQGMFISAETMLNQSTVPHLEQLHNEIVHDMKCQRHEIHPMYPADFASQLEVLSLKEMKTAIHHILDIRDPNLWMLFGTLPIYPCIKDENDQALLQRLRDTPNVTMRNDPDGRNRLNVNVFTGNVIV</sequence>
<dbReference type="NCBIfam" id="TIGR04478">
    <property type="entry name" value="rSAM_YfkAB"/>
    <property type="match status" value="1"/>
</dbReference>
<dbReference type="InterPro" id="IPR031004">
    <property type="entry name" value="rSAM_YfkAB"/>
</dbReference>
<accession>A0A3A0V2T6</accession>
<reference evidence="2 3" key="1">
    <citation type="journal article" date="2016" name="Front. Microbiol.">
        <title>Comprehensive Phylogenetic Analysis of Bovine Non-aureus Staphylococci Species Based on Whole-Genome Sequencing.</title>
        <authorList>
            <person name="Naushad S."/>
            <person name="Barkema H.W."/>
            <person name="Luby C."/>
            <person name="Condas L.A."/>
            <person name="Nobrega D.B."/>
            <person name="Carson D.A."/>
            <person name="De Buck J."/>
        </authorList>
    </citation>
    <scope>NUCLEOTIDE SEQUENCE [LARGE SCALE GENOMIC DNA]</scope>
    <source>
        <strain evidence="2 3">SNUC 4781</strain>
    </source>
</reference>
<dbReference type="AlphaFoldDB" id="A0A3A0V2T6"/>
<dbReference type="RefSeq" id="WP_119486489.1">
    <property type="nucleotide sequence ID" value="NZ_QYJN01000550.1"/>
</dbReference>
<comment type="caution">
    <text evidence="2">The sequence shown here is derived from an EMBL/GenBank/DDBJ whole genome shotgun (WGS) entry which is preliminary data.</text>
</comment>
<feature type="non-terminal residue" evidence="2">
    <location>
        <position position="173"/>
    </location>
</feature>
<evidence type="ECO:0000313" key="2">
    <source>
        <dbReference type="EMBL" id="RIP15369.1"/>
    </source>
</evidence>
<proteinExistence type="predicted"/>
<dbReference type="EMBL" id="QYJN01000550">
    <property type="protein sequence ID" value="RIP15369.1"/>
    <property type="molecule type" value="Genomic_DNA"/>
</dbReference>
<name>A0A3A0V2T6_STAGA</name>
<feature type="domain" description="YfkB-like" evidence="1">
    <location>
        <begin position="87"/>
        <end position="173"/>
    </location>
</feature>
<feature type="non-terminal residue" evidence="2">
    <location>
        <position position="1"/>
    </location>
</feature>
<evidence type="ECO:0000259" key="1">
    <source>
        <dbReference type="Pfam" id="PF08756"/>
    </source>
</evidence>